<dbReference type="Pfam" id="PF13193">
    <property type="entry name" value="AMP-binding_C"/>
    <property type="match status" value="1"/>
</dbReference>
<evidence type="ECO:0000256" key="1">
    <source>
        <dbReference type="ARBA" id="ARBA00006432"/>
    </source>
</evidence>
<dbReference type="Proteomes" id="UP000593663">
    <property type="component" value="Chromosome 1"/>
</dbReference>
<sequence length="508" mass="54410">MINLASDHLRRAAQSFPQGVAIVDGDREILWSDFDRAVERLARRLTTAGLAPGQSVLIMSGNCAEFLILSFAVWRAGGVMAVVHASTGPNELDYALTNAEPHFLFAEGESQTAAAAAVSRTGSRTEIFDLVCNAELIPHIAPFAGDLPQVDCDAVGVIGYTSGTTGVPKPVAHSHRSIAEGTDGVADIWRIDAADTILVAVPLSWMMGLVILSLTATTRAARIHLMREFSPDGVLDAMLGHGITFFAGSTSMYVKIANAWHRRDAVPDFHLRCCISGGEARNEAVFEDWRRITGTPVLDAYAAFECWPLVMNDPAGVPPPTGSAGKIAPGARMRFLGPDGREVAPGEVGEAQGRGPAMMMGYWKEPDLTGKAITPDGWYRTGDYARIDEHGYVYVLGRASDLINRDGRPIYAAEVEQVLSELDYVAQAAVVGLPDADHGQMVAAAIVPMPGAAPSEAAIQEHCAARLAAVKVPGMIRIVEALPHNMSGKVLRREVIPMLLRMREAEDA</sequence>
<dbReference type="InterPro" id="IPR000873">
    <property type="entry name" value="AMP-dep_synth/lig_dom"/>
</dbReference>
<evidence type="ECO:0000313" key="5">
    <source>
        <dbReference type="EMBL" id="QOT71764.1"/>
    </source>
</evidence>
<dbReference type="AlphaFoldDB" id="A0A292ZI31"/>
<dbReference type="GO" id="GO:0031956">
    <property type="term" value="F:medium-chain fatty acid-CoA ligase activity"/>
    <property type="evidence" value="ECO:0007669"/>
    <property type="project" value="TreeGrafter"/>
</dbReference>
<dbReference type="Gene3D" id="3.40.50.12780">
    <property type="entry name" value="N-terminal domain of ligase-like"/>
    <property type="match status" value="1"/>
</dbReference>
<dbReference type="EC" id="6.2.1.3" evidence="4"/>
<reference evidence="4 6" key="1">
    <citation type="journal article" date="2013" name="Biodegradation">
        <title>Occurrence of 4-tert-butylphenol (4-t-BP) biodegradation in an aquatic sample caused by the presence of Spirodela polyrrhiza and isolation of a 4-t-BP-utilizing bacterium.</title>
        <authorList>
            <person name="Ogata Y."/>
            <person name="Toyama T."/>
            <person name="Yu N."/>
            <person name="Wang X."/>
            <person name="Sei K."/>
            <person name="Ike M."/>
        </authorList>
    </citation>
    <scope>NUCLEOTIDE SEQUENCE [LARGE SCALE GENOMIC DNA]</scope>
    <source>
        <strain evidence="4 6">OMI</strain>
    </source>
</reference>
<dbReference type="EMBL" id="BEWI01000032">
    <property type="protein sequence ID" value="GAY22554.1"/>
    <property type="molecule type" value="Genomic_DNA"/>
</dbReference>
<dbReference type="EMBL" id="CP060035">
    <property type="protein sequence ID" value="QOT71764.1"/>
    <property type="molecule type" value="Genomic_DNA"/>
</dbReference>
<comment type="similarity">
    <text evidence="1">Belongs to the ATP-dependent AMP-binding enzyme family.</text>
</comment>
<gene>
    <name evidence="5" type="ORF">H5V43_00860</name>
    <name evidence="4" type="ORF">SFOMI_3111</name>
</gene>
<evidence type="ECO:0000259" key="2">
    <source>
        <dbReference type="Pfam" id="PF00501"/>
    </source>
</evidence>
<organism evidence="4 6">
    <name type="scientific">Sphingobium fuliginis (strain ATCC 27551)</name>
    <dbReference type="NCBI Taxonomy" id="336203"/>
    <lineage>
        <taxon>Bacteria</taxon>
        <taxon>Pseudomonadati</taxon>
        <taxon>Pseudomonadota</taxon>
        <taxon>Alphaproteobacteria</taxon>
        <taxon>Sphingomonadales</taxon>
        <taxon>Sphingomonadaceae</taxon>
        <taxon>Sphingobium</taxon>
    </lineage>
</organism>
<dbReference type="KEGG" id="sbar:H5V43_00860"/>
<dbReference type="InterPro" id="IPR025110">
    <property type="entry name" value="AMP-bd_C"/>
</dbReference>
<dbReference type="SUPFAM" id="SSF56801">
    <property type="entry name" value="Acetyl-CoA synthetase-like"/>
    <property type="match status" value="1"/>
</dbReference>
<feature type="domain" description="AMP-dependent synthetase/ligase" evidence="2">
    <location>
        <begin position="9"/>
        <end position="363"/>
    </location>
</feature>
<dbReference type="PROSITE" id="PS00455">
    <property type="entry name" value="AMP_BINDING"/>
    <property type="match status" value="1"/>
</dbReference>
<dbReference type="Proteomes" id="UP000221538">
    <property type="component" value="Unassembled WGS sequence"/>
</dbReference>
<protein>
    <submittedName>
        <fullName evidence="5">Acyl--CoA ligase</fullName>
    </submittedName>
    <submittedName>
        <fullName evidence="4">Long-chain-fatty-acid--CoA ligase</fullName>
        <ecNumber evidence="4">6.2.1.3</ecNumber>
    </submittedName>
</protein>
<dbReference type="Pfam" id="PF00501">
    <property type="entry name" value="AMP-binding"/>
    <property type="match status" value="1"/>
</dbReference>
<dbReference type="PANTHER" id="PTHR43201:SF8">
    <property type="entry name" value="ACYL-COA SYNTHETASE FAMILY MEMBER 3"/>
    <property type="match status" value="1"/>
</dbReference>
<accession>A0A292ZI31</accession>
<reference evidence="4" key="3">
    <citation type="submission" date="2017-10" db="EMBL/GenBank/DDBJ databases">
        <title>Bioaugmenting a lab-scale membrane bioreactor with Sphingobium fuliginis OMI to degrade 4-tert-butylphenol.</title>
        <authorList>
            <person name="Takada K."/>
            <person name="Shiba T."/>
            <person name="Soda S."/>
            <person name="Inoue D."/>
            <person name="Miyake M."/>
            <person name="Eguchi M."/>
            <person name="Ike M."/>
        </authorList>
    </citation>
    <scope>NUCLEOTIDE SEQUENCE</scope>
    <source>
        <strain evidence="4">OMI</strain>
    </source>
</reference>
<evidence type="ECO:0000313" key="7">
    <source>
        <dbReference type="Proteomes" id="UP000593663"/>
    </source>
</evidence>
<dbReference type="PANTHER" id="PTHR43201">
    <property type="entry name" value="ACYL-COA SYNTHETASE"/>
    <property type="match status" value="1"/>
</dbReference>
<evidence type="ECO:0000313" key="6">
    <source>
        <dbReference type="Proteomes" id="UP000221538"/>
    </source>
</evidence>
<dbReference type="InterPro" id="IPR042099">
    <property type="entry name" value="ANL_N_sf"/>
</dbReference>
<reference evidence="5" key="6">
    <citation type="journal article" date="2021" name="Microbiol. Resour. Announc.">
        <title>Complete Genome Sequence of Sphingobium barthaii KK22, a High-Molecular-Weight Polycyclic Aromatic Hydrocarbon-Degrading Soil Bacterium.</title>
        <authorList>
            <person name="Mori J.F."/>
            <person name="Kanaly R.A."/>
        </authorList>
    </citation>
    <scope>NUCLEOTIDE SEQUENCE</scope>
    <source>
        <strain evidence="5">KK22</strain>
    </source>
</reference>
<dbReference type="RefSeq" id="WP_025547205.1">
    <property type="nucleotide sequence ID" value="NZ_BATN01000008.1"/>
</dbReference>
<dbReference type="InterPro" id="IPR020845">
    <property type="entry name" value="AMP-binding_CS"/>
</dbReference>
<keyword evidence="4" id="KW-0436">Ligase</keyword>
<feature type="domain" description="AMP-binding enzyme C-terminal" evidence="3">
    <location>
        <begin position="414"/>
        <end position="489"/>
    </location>
</feature>
<reference evidence="4 6" key="2">
    <citation type="journal article" date="2013" name="Environ. Sci. Technol.">
        <title>The 4-tert-butylphenol-utilizing bacterium Sphingobium fuliginis OMI can degrade bisphenols via phenolic ring hydroxylation and meta-cleavage pathway.</title>
        <authorList>
            <person name="Ogata Y."/>
            <person name="Goda S."/>
            <person name="Toyama T."/>
            <person name="Sei K."/>
            <person name="Ike M."/>
        </authorList>
    </citation>
    <scope>NUCLEOTIDE SEQUENCE [LARGE SCALE GENOMIC DNA]</scope>
    <source>
        <strain evidence="4 6">OMI</strain>
    </source>
</reference>
<evidence type="ECO:0000313" key="4">
    <source>
        <dbReference type="EMBL" id="GAY22554.1"/>
    </source>
</evidence>
<reference evidence="4" key="4">
    <citation type="submission" date="2017-10" db="EMBL/GenBank/DDBJ databases">
        <authorList>
            <person name="Banno H."/>
            <person name="Chua N.-H."/>
        </authorList>
    </citation>
    <scope>NUCLEOTIDE SEQUENCE</scope>
    <source>
        <strain evidence="4">OMI</strain>
    </source>
</reference>
<reference evidence="7" key="5">
    <citation type="submission" date="2020-08" db="EMBL/GenBank/DDBJ databases">
        <title>Complete genome sequence of Sphingobium barthaii strain KK22, a high-molecular-weight polycyclic aromatic hydrocarbon-degrading soil bacterium.</title>
        <authorList>
            <person name="Mori J.F."/>
            <person name="Kanaly R.A."/>
        </authorList>
    </citation>
    <scope>NUCLEOTIDE SEQUENCE [LARGE SCALE GENOMIC DNA]</scope>
    <source>
        <strain evidence="7">KK22</strain>
    </source>
</reference>
<dbReference type="InterPro" id="IPR045851">
    <property type="entry name" value="AMP-bd_C_sf"/>
</dbReference>
<dbReference type="GO" id="GO:0004467">
    <property type="term" value="F:long-chain fatty acid-CoA ligase activity"/>
    <property type="evidence" value="ECO:0007669"/>
    <property type="project" value="UniProtKB-EC"/>
</dbReference>
<name>A0A292ZI31_SPHSA</name>
<evidence type="ECO:0000259" key="3">
    <source>
        <dbReference type="Pfam" id="PF13193"/>
    </source>
</evidence>
<proteinExistence type="inferred from homology"/>
<dbReference type="Gene3D" id="3.30.300.30">
    <property type="match status" value="1"/>
</dbReference>